<keyword evidence="1" id="KW-0732">Signal</keyword>
<dbReference type="PANTHER" id="PTHR33743:SF19">
    <property type="entry name" value="PROTEIN GOLVEN 6"/>
    <property type="match status" value="1"/>
</dbReference>
<gene>
    <name evidence="2" type="ORF">GOBAR_AA15372</name>
</gene>
<dbReference type="OrthoDB" id="1903945at2759"/>
<evidence type="ECO:0000313" key="2">
    <source>
        <dbReference type="EMBL" id="PPS05284.1"/>
    </source>
</evidence>
<organism evidence="2 3">
    <name type="scientific">Gossypium barbadense</name>
    <name type="common">Sea Island cotton</name>
    <name type="synonym">Hibiscus barbadensis</name>
    <dbReference type="NCBI Taxonomy" id="3634"/>
    <lineage>
        <taxon>Eukaryota</taxon>
        <taxon>Viridiplantae</taxon>
        <taxon>Streptophyta</taxon>
        <taxon>Embryophyta</taxon>
        <taxon>Tracheophyta</taxon>
        <taxon>Spermatophyta</taxon>
        <taxon>Magnoliopsida</taxon>
        <taxon>eudicotyledons</taxon>
        <taxon>Gunneridae</taxon>
        <taxon>Pentapetalae</taxon>
        <taxon>rosids</taxon>
        <taxon>malvids</taxon>
        <taxon>Malvales</taxon>
        <taxon>Malvaceae</taxon>
        <taxon>Malvoideae</taxon>
        <taxon>Gossypium</taxon>
    </lineage>
</organism>
<dbReference type="Pfam" id="PF21529">
    <property type="entry name" value="GLV1-2"/>
    <property type="match status" value="1"/>
</dbReference>
<evidence type="ECO:0000256" key="1">
    <source>
        <dbReference type="SAM" id="SignalP"/>
    </source>
</evidence>
<dbReference type="PANTHER" id="PTHR33743">
    <property type="entry name" value="PROTEIN GOLVEN 6-RELATED"/>
    <property type="match status" value="1"/>
</dbReference>
<sequence>MRPSHLAVSLMVLFIIYLSSVQGIRLEKSFKPAGHDPIQEGALMKSSNGVMGDILLCKQGHCTGKGRKLFTATTAITPTSSTISKKEEKGENKVIPISTLKPAVEEENGGKQEKFLLGSPITSQHPDVYHHYVNIMDIVEMDYSPARRKPPIHN</sequence>
<evidence type="ECO:0000313" key="3">
    <source>
        <dbReference type="Proteomes" id="UP000239757"/>
    </source>
</evidence>
<protein>
    <recommendedName>
        <fullName evidence="4">Neprosin activation peptide domain-containing protein</fullName>
    </recommendedName>
</protein>
<reference evidence="2 3" key="1">
    <citation type="submission" date="2015-01" db="EMBL/GenBank/DDBJ databases">
        <title>Genome of allotetraploid Gossypium barbadense reveals genomic plasticity and fiber elongation in cotton evolution.</title>
        <authorList>
            <person name="Chen X."/>
            <person name="Liu X."/>
            <person name="Zhao B."/>
            <person name="Zheng H."/>
            <person name="Hu Y."/>
            <person name="Lu G."/>
            <person name="Yang C."/>
            <person name="Chen J."/>
            <person name="Shan C."/>
            <person name="Zhang L."/>
            <person name="Zhou Y."/>
            <person name="Wang L."/>
            <person name="Guo W."/>
            <person name="Bai Y."/>
            <person name="Ruan J."/>
            <person name="Shangguan X."/>
            <person name="Mao Y."/>
            <person name="Jiang J."/>
            <person name="Zhu Y."/>
            <person name="Lei J."/>
            <person name="Kang H."/>
            <person name="Chen S."/>
            <person name="He X."/>
            <person name="Wang R."/>
            <person name="Wang Y."/>
            <person name="Chen J."/>
            <person name="Wang L."/>
            <person name="Yu S."/>
            <person name="Wang B."/>
            <person name="Wei J."/>
            <person name="Song S."/>
            <person name="Lu X."/>
            <person name="Gao Z."/>
            <person name="Gu W."/>
            <person name="Deng X."/>
            <person name="Ma D."/>
            <person name="Wang S."/>
            <person name="Liang W."/>
            <person name="Fang L."/>
            <person name="Cai C."/>
            <person name="Zhu X."/>
            <person name="Zhou B."/>
            <person name="Zhang Y."/>
            <person name="Chen Z."/>
            <person name="Xu S."/>
            <person name="Zhu R."/>
            <person name="Wang S."/>
            <person name="Zhang T."/>
            <person name="Zhao G."/>
        </authorList>
    </citation>
    <scope>NUCLEOTIDE SEQUENCE [LARGE SCALE GENOMIC DNA]</scope>
    <source>
        <strain evidence="3">cv. Xinhai21</strain>
        <tissue evidence="2">Leaf</tissue>
    </source>
</reference>
<dbReference type="EMBL" id="KZ664483">
    <property type="protein sequence ID" value="PPS05284.1"/>
    <property type="molecule type" value="Genomic_DNA"/>
</dbReference>
<dbReference type="AlphaFoldDB" id="A0A2P5XPS5"/>
<evidence type="ECO:0008006" key="4">
    <source>
        <dbReference type="Google" id="ProtNLM"/>
    </source>
</evidence>
<dbReference type="Proteomes" id="UP000239757">
    <property type="component" value="Unassembled WGS sequence"/>
</dbReference>
<feature type="chain" id="PRO_5015181279" description="Neprosin activation peptide domain-containing protein" evidence="1">
    <location>
        <begin position="24"/>
        <end position="154"/>
    </location>
</feature>
<accession>A0A2P5XPS5</accession>
<feature type="signal peptide" evidence="1">
    <location>
        <begin position="1"/>
        <end position="23"/>
    </location>
</feature>
<dbReference type="InterPro" id="IPR049306">
    <property type="entry name" value="GLV1-2"/>
</dbReference>
<proteinExistence type="predicted"/>
<name>A0A2P5XPS5_GOSBA</name>